<dbReference type="AlphaFoldDB" id="A7SKH2"/>
<sequence length="117" mass="13488">MVAGAVSGASFFGLPPPGPLEIHDAQASGRWKNSCLHGGAIRWRLQQKCRRQEYNRAGLEEIWRILRTKTKCPVRHYRFNRRVQEPGESYDQYKTALRKLADGCEFDSITPEEILRD</sequence>
<dbReference type="EMBL" id="DS469687">
    <property type="protein sequence ID" value="EDO35792.1"/>
    <property type="molecule type" value="Genomic_DNA"/>
</dbReference>
<dbReference type="Proteomes" id="UP000001593">
    <property type="component" value="Unassembled WGS sequence"/>
</dbReference>
<reference evidence="1 2" key="1">
    <citation type="journal article" date="2007" name="Science">
        <title>Sea anemone genome reveals ancestral eumetazoan gene repertoire and genomic organization.</title>
        <authorList>
            <person name="Putnam N.H."/>
            <person name="Srivastava M."/>
            <person name="Hellsten U."/>
            <person name="Dirks B."/>
            <person name="Chapman J."/>
            <person name="Salamov A."/>
            <person name="Terry A."/>
            <person name="Shapiro H."/>
            <person name="Lindquist E."/>
            <person name="Kapitonov V.V."/>
            <person name="Jurka J."/>
            <person name="Genikhovich G."/>
            <person name="Grigoriev I.V."/>
            <person name="Lucas S.M."/>
            <person name="Steele R.E."/>
            <person name="Finnerty J.R."/>
            <person name="Technau U."/>
            <person name="Martindale M.Q."/>
            <person name="Rokhsar D.S."/>
        </authorList>
    </citation>
    <scope>NUCLEOTIDE SEQUENCE [LARGE SCALE GENOMIC DNA]</scope>
    <source>
        <strain evidence="2">CH2 X CH6</strain>
    </source>
</reference>
<keyword evidence="2" id="KW-1185">Reference proteome</keyword>
<proteinExistence type="predicted"/>
<gene>
    <name evidence="1" type="ORF">NEMVEDRAFT_v1g213667</name>
</gene>
<dbReference type="PhylomeDB" id="A7SKH2"/>
<dbReference type="InParanoid" id="A7SKH2"/>
<accession>A7SKH2</accession>
<protein>
    <submittedName>
        <fullName evidence="1">Uncharacterized protein</fullName>
    </submittedName>
</protein>
<dbReference type="HOGENOM" id="CLU_2087667_0_0_1"/>
<evidence type="ECO:0000313" key="2">
    <source>
        <dbReference type="Proteomes" id="UP000001593"/>
    </source>
</evidence>
<evidence type="ECO:0000313" key="1">
    <source>
        <dbReference type="EMBL" id="EDO35792.1"/>
    </source>
</evidence>
<name>A7SKH2_NEMVE</name>
<organism evidence="1 2">
    <name type="scientific">Nematostella vectensis</name>
    <name type="common">Starlet sea anemone</name>
    <dbReference type="NCBI Taxonomy" id="45351"/>
    <lineage>
        <taxon>Eukaryota</taxon>
        <taxon>Metazoa</taxon>
        <taxon>Cnidaria</taxon>
        <taxon>Anthozoa</taxon>
        <taxon>Hexacorallia</taxon>
        <taxon>Actiniaria</taxon>
        <taxon>Edwardsiidae</taxon>
        <taxon>Nematostella</taxon>
    </lineage>
</organism>